<dbReference type="Gene3D" id="3.40.50.620">
    <property type="entry name" value="HUPs"/>
    <property type="match status" value="1"/>
</dbReference>
<dbReference type="GO" id="GO:0003921">
    <property type="term" value="F:GMP synthase activity"/>
    <property type="evidence" value="ECO:0007669"/>
    <property type="project" value="InterPro"/>
</dbReference>
<proteinExistence type="inferred from homology"/>
<evidence type="ECO:0000313" key="14">
    <source>
        <dbReference type="Proteomes" id="UP000002573"/>
    </source>
</evidence>
<dbReference type="PROSITE" id="PS51273">
    <property type="entry name" value="GATASE_TYPE_1"/>
    <property type="match status" value="1"/>
</dbReference>
<dbReference type="UniPathway" id="UPA00189">
    <property type="reaction ID" value="UER00296"/>
</dbReference>
<feature type="active site" description="Nucleophile" evidence="10">
    <location>
        <position position="101"/>
    </location>
</feature>
<dbReference type="EMBL" id="CP002051">
    <property type="protein sequence ID" value="ADI31185.1"/>
    <property type="molecule type" value="Genomic_DNA"/>
</dbReference>
<evidence type="ECO:0000256" key="10">
    <source>
        <dbReference type="HAMAP-Rule" id="MF_00344"/>
    </source>
</evidence>
<dbReference type="Pfam" id="PF00117">
    <property type="entry name" value="GATase"/>
    <property type="match status" value="1"/>
</dbReference>
<evidence type="ECO:0000256" key="7">
    <source>
        <dbReference type="ARBA" id="ARBA00022840"/>
    </source>
</evidence>
<keyword evidence="4 10" id="KW-0547">Nucleotide-binding</keyword>
<dbReference type="GeneID" id="9233322"/>
<dbReference type="InterPro" id="IPR017926">
    <property type="entry name" value="GATASE"/>
</dbReference>
<feature type="active site" evidence="10">
    <location>
        <position position="189"/>
    </location>
</feature>
<dbReference type="InterPro" id="IPR022955">
    <property type="entry name" value="GMP_synthase"/>
</dbReference>
<dbReference type="NCBIfam" id="NF000848">
    <property type="entry name" value="PRK00074.1"/>
    <property type="match status" value="1"/>
</dbReference>
<dbReference type="EC" id="6.3.5.2" evidence="10"/>
<reference evidence="14" key="1">
    <citation type="submission" date="2010-05" db="EMBL/GenBank/DDBJ databases">
        <title>Complete sequence of Staphylothermus hellenicus DSM 12710.</title>
        <authorList>
            <consortium name="US DOE Joint Genome Institute"/>
            <person name="Lucas S."/>
            <person name="Copeland A."/>
            <person name="Lapidus A."/>
            <person name="Cheng J.-F."/>
            <person name="Bruce D."/>
            <person name="Goodwin L."/>
            <person name="Pitluck S."/>
            <person name="Davenport K."/>
            <person name="Detter J.C."/>
            <person name="Han C."/>
            <person name="Tapia R."/>
            <person name="Larimer F."/>
            <person name="Land M."/>
            <person name="Hauser L."/>
            <person name="Kyrpides N."/>
            <person name="Mikhailova N."/>
            <person name="Anderson I.J."/>
            <person name="Woyke T."/>
        </authorList>
    </citation>
    <scope>NUCLEOTIDE SEQUENCE [LARGE SCALE GENOMIC DNA]</scope>
    <source>
        <strain evidence="14">DSM 12710 / JCM 10830 / BK20S6-10-b1 / P8</strain>
    </source>
</reference>
<evidence type="ECO:0000256" key="9">
    <source>
        <dbReference type="ARBA" id="ARBA00049404"/>
    </source>
</evidence>
<name>D7DAI8_STAHD</name>
<evidence type="ECO:0000256" key="8">
    <source>
        <dbReference type="ARBA" id="ARBA00022962"/>
    </source>
</evidence>
<dbReference type="PANTHER" id="PTHR11922:SF2">
    <property type="entry name" value="GMP SYNTHASE [GLUTAMINE-HYDROLYZING]"/>
    <property type="match status" value="1"/>
</dbReference>
<dbReference type="RefSeq" id="WP_013142383.1">
    <property type="nucleotide sequence ID" value="NC_014205.1"/>
</dbReference>
<feature type="active site" evidence="10">
    <location>
        <position position="187"/>
    </location>
</feature>
<evidence type="ECO:0000256" key="5">
    <source>
        <dbReference type="ARBA" id="ARBA00022749"/>
    </source>
</evidence>
<dbReference type="InterPro" id="IPR029062">
    <property type="entry name" value="Class_I_gatase-like"/>
</dbReference>
<dbReference type="PROSITE" id="PS51553">
    <property type="entry name" value="GMPS_ATP_PPASE"/>
    <property type="match status" value="1"/>
</dbReference>
<dbReference type="STRING" id="591019.Shell_0033"/>
<evidence type="ECO:0000256" key="2">
    <source>
        <dbReference type="ARBA" id="ARBA00005153"/>
    </source>
</evidence>
<evidence type="ECO:0000256" key="1">
    <source>
        <dbReference type="ARBA" id="ARBA00002332"/>
    </source>
</evidence>
<dbReference type="eggNOG" id="arCOG00085">
    <property type="taxonomic scope" value="Archaea"/>
</dbReference>
<dbReference type="GO" id="GO:0005524">
    <property type="term" value="F:ATP binding"/>
    <property type="evidence" value="ECO:0007669"/>
    <property type="project" value="UniProtKB-UniRule"/>
</dbReference>
<dbReference type="Gene3D" id="3.40.50.880">
    <property type="match status" value="1"/>
</dbReference>
<dbReference type="PRINTS" id="PR00099">
    <property type="entry name" value="CPSGATASE"/>
</dbReference>
<dbReference type="Pfam" id="PF00958">
    <property type="entry name" value="GMP_synt_C"/>
    <property type="match status" value="1"/>
</dbReference>
<dbReference type="InterPro" id="IPR004739">
    <property type="entry name" value="GMP_synth_GATase"/>
</dbReference>
<dbReference type="InterPro" id="IPR022310">
    <property type="entry name" value="NAD/GMP_synthase"/>
</dbReference>
<dbReference type="PRINTS" id="PR00097">
    <property type="entry name" value="ANTSNTHASEII"/>
</dbReference>
<evidence type="ECO:0000259" key="12">
    <source>
        <dbReference type="PROSITE" id="PS51553"/>
    </source>
</evidence>
<dbReference type="Pfam" id="PF02540">
    <property type="entry name" value="NAD_synthase"/>
    <property type="match status" value="1"/>
</dbReference>
<evidence type="ECO:0000256" key="3">
    <source>
        <dbReference type="ARBA" id="ARBA00022598"/>
    </source>
</evidence>
<dbReference type="HOGENOM" id="CLU_014340_0_5_2"/>
<dbReference type="Gene3D" id="3.30.300.10">
    <property type="match status" value="1"/>
</dbReference>
<dbReference type="Proteomes" id="UP000002573">
    <property type="component" value="Chromosome"/>
</dbReference>
<dbReference type="InterPro" id="IPR001674">
    <property type="entry name" value="GMP_synth_C"/>
</dbReference>
<gene>
    <name evidence="10" type="primary">guaA</name>
    <name evidence="13" type="ordered locus">Shell_0033</name>
</gene>
<keyword evidence="14" id="KW-1185">Reference proteome</keyword>
<protein>
    <recommendedName>
        <fullName evidence="10">GMP synthase [glutamine-hydrolyzing]</fullName>
        <ecNumber evidence="10">6.3.5.2</ecNumber>
    </recommendedName>
    <alternativeName>
        <fullName evidence="10">GMP synthetase</fullName>
    </alternativeName>
    <alternativeName>
        <fullName evidence="10">Glutamine amidotransferase</fullName>
    </alternativeName>
</protein>
<accession>D7DAI8</accession>
<dbReference type="GO" id="GO:0005829">
    <property type="term" value="C:cytosol"/>
    <property type="evidence" value="ECO:0007669"/>
    <property type="project" value="TreeGrafter"/>
</dbReference>
<comment type="pathway">
    <text evidence="2 10">Purine metabolism; GMP biosynthesis; GMP from XMP (L-Gln route): step 1/1.</text>
</comment>
<feature type="binding site" evidence="11">
    <location>
        <begin position="242"/>
        <end position="248"/>
    </location>
    <ligand>
        <name>ATP</name>
        <dbReference type="ChEBI" id="CHEBI:30616"/>
    </ligand>
</feature>
<evidence type="ECO:0000256" key="6">
    <source>
        <dbReference type="ARBA" id="ARBA00022755"/>
    </source>
</evidence>
<keyword evidence="5 10" id="KW-0332">GMP biosynthesis</keyword>
<keyword evidence="6 10" id="KW-0658">Purine biosynthesis</keyword>
<evidence type="ECO:0000256" key="11">
    <source>
        <dbReference type="PROSITE-ProRule" id="PRU00886"/>
    </source>
</evidence>
<comment type="catalytic activity">
    <reaction evidence="9 10">
        <text>XMP + L-glutamine + ATP + H2O = GMP + L-glutamate + AMP + diphosphate + 2 H(+)</text>
        <dbReference type="Rhea" id="RHEA:11680"/>
        <dbReference type="ChEBI" id="CHEBI:15377"/>
        <dbReference type="ChEBI" id="CHEBI:15378"/>
        <dbReference type="ChEBI" id="CHEBI:29985"/>
        <dbReference type="ChEBI" id="CHEBI:30616"/>
        <dbReference type="ChEBI" id="CHEBI:33019"/>
        <dbReference type="ChEBI" id="CHEBI:57464"/>
        <dbReference type="ChEBI" id="CHEBI:58115"/>
        <dbReference type="ChEBI" id="CHEBI:58359"/>
        <dbReference type="ChEBI" id="CHEBI:456215"/>
        <dbReference type="EC" id="6.3.5.2"/>
    </reaction>
</comment>
<dbReference type="KEGG" id="shc:Shell_0033"/>
<dbReference type="OrthoDB" id="33844at2157"/>
<keyword evidence="7 10" id="KW-0067">ATP-binding</keyword>
<dbReference type="HAMAP" id="MF_00344">
    <property type="entry name" value="GMP_synthase"/>
    <property type="match status" value="1"/>
</dbReference>
<keyword evidence="8 10" id="KW-0315">Glutamine amidotransferase</keyword>
<dbReference type="InterPro" id="IPR014729">
    <property type="entry name" value="Rossmann-like_a/b/a_fold"/>
</dbReference>
<comment type="function">
    <text evidence="1 10">Catalyzes the synthesis of GMP from XMP.</text>
</comment>
<dbReference type="SUPFAM" id="SSF52317">
    <property type="entry name" value="Class I glutamine amidotransferase-like"/>
    <property type="match status" value="1"/>
</dbReference>
<dbReference type="PRINTS" id="PR00096">
    <property type="entry name" value="GATASE"/>
</dbReference>
<feature type="domain" description="GMPS ATP-PPase" evidence="12">
    <location>
        <begin position="214"/>
        <end position="404"/>
    </location>
</feature>
<organism evidence="13 14">
    <name type="scientific">Staphylothermus hellenicus (strain DSM 12710 / JCM 10830 / BK20S6-10-b1 / P8)</name>
    <dbReference type="NCBI Taxonomy" id="591019"/>
    <lineage>
        <taxon>Archaea</taxon>
        <taxon>Thermoproteota</taxon>
        <taxon>Thermoprotei</taxon>
        <taxon>Desulfurococcales</taxon>
        <taxon>Desulfurococcaceae</taxon>
        <taxon>Staphylothermus</taxon>
    </lineage>
</organism>
<dbReference type="AlphaFoldDB" id="D7DAI8"/>
<dbReference type="CDD" id="cd01997">
    <property type="entry name" value="GMP_synthase_C"/>
    <property type="match status" value="1"/>
</dbReference>
<dbReference type="InterPro" id="IPR025777">
    <property type="entry name" value="GMPS_ATP_PPase_dom"/>
</dbReference>
<evidence type="ECO:0000256" key="4">
    <source>
        <dbReference type="ARBA" id="ARBA00022741"/>
    </source>
</evidence>
<dbReference type="NCBIfam" id="TIGR00888">
    <property type="entry name" value="guaA_Nterm"/>
    <property type="match status" value="1"/>
</dbReference>
<evidence type="ECO:0000313" key="13">
    <source>
        <dbReference type="EMBL" id="ADI31185.1"/>
    </source>
</evidence>
<sequence>MCCNGFDAVLNALSTLDDKGPDKVLVVDFGGQYAHLIARRVRELNVYSLVANYSIVDEGFIDKIKPKAIILSGGPSSILCRKHPRIGDWILDLNIPVLGICYGHQLLAVMIGGRVETGRGEYGRTMIKIINKDPLFEGWSSEEYVWMSHRDYVAELPSNTKILAISENGYIAAFKISDKKIYGVQFHPEVYHTRKGMLLLKNFLFNIARVKPEWRMENIVDNIVENIRRKVKPYEKVLVAVSGGVDSTVTALLVKKAVGKRLVPVFVNHGLMREGEVEEVLENLRSLGINPIYIDASNRFLERLKGIRDCEEKRRIIGEEFARIFSDIVRRDKDIKWLAQGTTYPDVIESGSTPGSDRIKSHHNVAGLPDWLGLKVLEPLRELYKDEVRRLALHLGVPKDVAYRHPFPGPGLAVRIIGEVNEEKLRIVRRASRIVEDVLKKHNLYDRVWQAFAVVGDDKWVGVKGDKRQHGYIVIVRVVESVDGMTADWVRIPYEVLDEISKRITSEISEVVMVTYAITTKPPSTIEPC</sequence>
<dbReference type="FunFam" id="3.30.300.10:FF:000002">
    <property type="entry name" value="GMP synthase [glutamine-hydrolyzing]"/>
    <property type="match status" value="1"/>
</dbReference>
<keyword evidence="3 10" id="KW-0436">Ligase</keyword>
<dbReference type="MEROPS" id="C26.957"/>
<dbReference type="CDD" id="cd01742">
    <property type="entry name" value="GATase1_GMP_Synthase"/>
    <property type="match status" value="1"/>
</dbReference>
<dbReference type="NCBIfam" id="TIGR00884">
    <property type="entry name" value="guaA_Cterm"/>
    <property type="match status" value="1"/>
</dbReference>
<reference evidence="13 14" key="2">
    <citation type="journal article" date="2011" name="Stand. Genomic Sci.">
        <title>Complete genome sequence of Staphylothermus hellenicus P8.</title>
        <authorList>
            <person name="Anderson I."/>
            <person name="Wirth R."/>
            <person name="Lucas S."/>
            <person name="Copeland A."/>
            <person name="Lapidus A."/>
            <person name="Cheng J.F."/>
            <person name="Goodwin L."/>
            <person name="Pitluck S."/>
            <person name="Davenport K."/>
            <person name="Detter J.C."/>
            <person name="Han C."/>
            <person name="Tapia R."/>
            <person name="Land M."/>
            <person name="Hauser L."/>
            <person name="Pati A."/>
            <person name="Mikhailova N."/>
            <person name="Woyke T."/>
            <person name="Klenk H.P."/>
            <person name="Kyrpides N."/>
            <person name="Ivanova N."/>
        </authorList>
    </citation>
    <scope>NUCLEOTIDE SEQUENCE [LARGE SCALE GENOMIC DNA]</scope>
    <source>
        <strain evidence="14">DSM 12710 / JCM 10830 / BK20S6-10-b1 / P8</strain>
    </source>
</reference>
<dbReference type="FunFam" id="3.40.50.880:FF:000001">
    <property type="entry name" value="GMP synthase [glutamine-hydrolyzing]"/>
    <property type="match status" value="1"/>
</dbReference>
<dbReference type="PANTHER" id="PTHR11922">
    <property type="entry name" value="GMP SYNTHASE-RELATED"/>
    <property type="match status" value="1"/>
</dbReference>
<dbReference type="SUPFAM" id="SSF52402">
    <property type="entry name" value="Adenine nucleotide alpha hydrolases-like"/>
    <property type="match status" value="1"/>
</dbReference>